<reference evidence="2 3" key="1">
    <citation type="submission" date="2024-04" db="EMBL/GenBank/DDBJ databases">
        <title>Tritrichomonas musculus Genome.</title>
        <authorList>
            <person name="Alves-Ferreira E."/>
            <person name="Grigg M."/>
            <person name="Lorenzi H."/>
            <person name="Galac M."/>
        </authorList>
    </citation>
    <scope>NUCLEOTIDE SEQUENCE [LARGE SCALE GENOMIC DNA]</scope>
    <source>
        <strain evidence="2 3">EAF2021</strain>
    </source>
</reference>
<dbReference type="InterPro" id="IPR008979">
    <property type="entry name" value="Galactose-bd-like_sf"/>
</dbReference>
<name>A0ABR2HCB6_9EUKA</name>
<keyword evidence="3" id="KW-1185">Reference proteome</keyword>
<sequence>MSQVNKVKLNLSAIRDVPIKAYEQDFSFIVNGEEFKTARVIAELLSPKICEKHLNDPTIDTFVINTCSKGNFSKFLELINFTENDISDNELPFICEILQALGNKNIEIYDVFKDSEITLDNIFSMITRHEKNAILYRHFYEDEIDFISSNFNDIVKKNEDELMKLNENTLYAIISNGKLRLQSEDQLLRFVNNLYKSDSKFATFYEFVLFSNVSTEAIQEYIDIFDVEYITRAAWSAVTERLKLDIKPLNAKTNENRYQAHFFKCSDEKVFSGIINYLREKSNGQIETEIKITGSPVYQNADDRDDPKCTTIFENHEKKSYISTNELDSWICYEFKEHQVTPTSYTIRARSYHDCCYPRNWVLEGSNGNNQWETLDEKKDCDVLNKQNIVHTFKINNQQSKKFKIIRIRQTGHNSSNNYHLIINAFEIYGTLN</sequence>
<dbReference type="Proteomes" id="UP001470230">
    <property type="component" value="Unassembled WGS sequence"/>
</dbReference>
<dbReference type="EMBL" id="JAPFFF010000034">
    <property type="protein sequence ID" value="KAK8843736.1"/>
    <property type="molecule type" value="Genomic_DNA"/>
</dbReference>
<dbReference type="Gene3D" id="2.60.120.260">
    <property type="entry name" value="Galactose-binding domain-like"/>
    <property type="match status" value="1"/>
</dbReference>
<accession>A0ABR2HCB6</accession>
<feature type="domain" description="BACK" evidence="1">
    <location>
        <begin position="144"/>
        <end position="219"/>
    </location>
</feature>
<dbReference type="SUPFAM" id="SSF49785">
    <property type="entry name" value="Galactose-binding domain-like"/>
    <property type="match status" value="1"/>
</dbReference>
<comment type="caution">
    <text evidence="2">The sequence shown here is derived from an EMBL/GenBank/DDBJ whole genome shotgun (WGS) entry which is preliminary data.</text>
</comment>
<proteinExistence type="predicted"/>
<evidence type="ECO:0000313" key="2">
    <source>
        <dbReference type="EMBL" id="KAK8843736.1"/>
    </source>
</evidence>
<gene>
    <name evidence="2" type="ORF">M9Y10_024804</name>
</gene>
<dbReference type="InterPro" id="IPR011705">
    <property type="entry name" value="BACK"/>
</dbReference>
<evidence type="ECO:0000259" key="1">
    <source>
        <dbReference type="Pfam" id="PF07707"/>
    </source>
</evidence>
<protein>
    <recommendedName>
        <fullName evidence="1">BACK domain-containing protein</fullName>
    </recommendedName>
</protein>
<organism evidence="2 3">
    <name type="scientific">Tritrichomonas musculus</name>
    <dbReference type="NCBI Taxonomy" id="1915356"/>
    <lineage>
        <taxon>Eukaryota</taxon>
        <taxon>Metamonada</taxon>
        <taxon>Parabasalia</taxon>
        <taxon>Tritrichomonadida</taxon>
        <taxon>Tritrichomonadidae</taxon>
        <taxon>Tritrichomonas</taxon>
    </lineage>
</organism>
<evidence type="ECO:0000313" key="3">
    <source>
        <dbReference type="Proteomes" id="UP001470230"/>
    </source>
</evidence>
<dbReference type="Pfam" id="PF07707">
    <property type="entry name" value="BACK"/>
    <property type="match status" value="1"/>
</dbReference>